<dbReference type="InterPro" id="IPR036864">
    <property type="entry name" value="Zn2-C6_fun-type_DNA-bd_sf"/>
</dbReference>
<comment type="caution">
    <text evidence="7">The sequence shown here is derived from an EMBL/GenBank/DDBJ whole genome shotgun (WGS) entry which is preliminary data.</text>
</comment>
<dbReference type="GO" id="GO:0000981">
    <property type="term" value="F:DNA-binding transcription factor activity, RNA polymerase II-specific"/>
    <property type="evidence" value="ECO:0007669"/>
    <property type="project" value="InterPro"/>
</dbReference>
<dbReference type="GO" id="GO:0045944">
    <property type="term" value="P:positive regulation of transcription by RNA polymerase II"/>
    <property type="evidence" value="ECO:0007669"/>
    <property type="project" value="TreeGrafter"/>
</dbReference>
<keyword evidence="5" id="KW-0539">Nucleus</keyword>
<name>A0A443I3J7_BYSSP</name>
<accession>A0A443I3J7</accession>
<dbReference type="GeneID" id="39598147"/>
<dbReference type="GO" id="GO:0000976">
    <property type="term" value="F:transcription cis-regulatory region binding"/>
    <property type="evidence" value="ECO:0007669"/>
    <property type="project" value="TreeGrafter"/>
</dbReference>
<reference evidence="7 8" key="1">
    <citation type="journal article" date="2018" name="Front. Microbiol.">
        <title>Genomic and genetic insights into a cosmopolitan fungus, Paecilomyces variotii (Eurotiales).</title>
        <authorList>
            <person name="Urquhart A.S."/>
            <person name="Mondo S.J."/>
            <person name="Makela M.R."/>
            <person name="Hane J.K."/>
            <person name="Wiebenga A."/>
            <person name="He G."/>
            <person name="Mihaltcheva S."/>
            <person name="Pangilinan J."/>
            <person name="Lipzen A."/>
            <person name="Barry K."/>
            <person name="de Vries R.P."/>
            <person name="Grigoriev I.V."/>
            <person name="Idnurm A."/>
        </authorList>
    </citation>
    <scope>NUCLEOTIDE SEQUENCE [LARGE SCALE GENOMIC DNA]</scope>
    <source>
        <strain evidence="7 8">CBS 101075</strain>
    </source>
</reference>
<keyword evidence="8" id="KW-1185">Reference proteome</keyword>
<keyword evidence="3" id="KW-0238">DNA-binding</keyword>
<dbReference type="PANTHER" id="PTHR37534">
    <property type="entry name" value="TRANSCRIPTIONAL ACTIVATOR PROTEIN UGA3"/>
    <property type="match status" value="1"/>
</dbReference>
<keyword evidence="2" id="KW-0805">Transcription regulation</keyword>
<feature type="region of interest" description="Disordered" evidence="6">
    <location>
        <begin position="1"/>
        <end position="47"/>
    </location>
</feature>
<comment type="subcellular location">
    <subcellularLocation>
        <location evidence="1">Nucleus</location>
    </subcellularLocation>
</comment>
<dbReference type="GO" id="GO:0008270">
    <property type="term" value="F:zinc ion binding"/>
    <property type="evidence" value="ECO:0007669"/>
    <property type="project" value="InterPro"/>
</dbReference>
<dbReference type="VEuPathDB" id="FungiDB:C8Q69DRAFT_442748"/>
<organism evidence="7 8">
    <name type="scientific">Byssochlamys spectabilis</name>
    <name type="common">Paecilomyces variotii</name>
    <dbReference type="NCBI Taxonomy" id="264951"/>
    <lineage>
        <taxon>Eukaryota</taxon>
        <taxon>Fungi</taxon>
        <taxon>Dikarya</taxon>
        <taxon>Ascomycota</taxon>
        <taxon>Pezizomycotina</taxon>
        <taxon>Eurotiomycetes</taxon>
        <taxon>Eurotiomycetidae</taxon>
        <taxon>Eurotiales</taxon>
        <taxon>Thermoascaceae</taxon>
        <taxon>Paecilomyces</taxon>
    </lineage>
</organism>
<dbReference type="Proteomes" id="UP000283841">
    <property type="component" value="Unassembled WGS sequence"/>
</dbReference>
<evidence type="ECO:0000256" key="1">
    <source>
        <dbReference type="ARBA" id="ARBA00004123"/>
    </source>
</evidence>
<dbReference type="InterPro" id="IPR021858">
    <property type="entry name" value="Fun_TF"/>
</dbReference>
<evidence type="ECO:0000256" key="5">
    <source>
        <dbReference type="ARBA" id="ARBA00023242"/>
    </source>
</evidence>
<feature type="compositionally biased region" description="Polar residues" evidence="6">
    <location>
        <begin position="1"/>
        <end position="16"/>
    </location>
</feature>
<feature type="compositionally biased region" description="Basic residues" evidence="6">
    <location>
        <begin position="33"/>
        <end position="42"/>
    </location>
</feature>
<evidence type="ECO:0000256" key="4">
    <source>
        <dbReference type="ARBA" id="ARBA00023163"/>
    </source>
</evidence>
<dbReference type="Pfam" id="PF11951">
    <property type="entry name" value="Fungal_trans_2"/>
    <property type="match status" value="1"/>
</dbReference>
<dbReference type="AlphaFoldDB" id="A0A443I3J7"/>
<feature type="compositionally biased region" description="Basic and acidic residues" evidence="6">
    <location>
        <begin position="19"/>
        <end position="32"/>
    </location>
</feature>
<dbReference type="CDD" id="cd00067">
    <property type="entry name" value="GAL4"/>
    <property type="match status" value="1"/>
</dbReference>
<evidence type="ECO:0000313" key="8">
    <source>
        <dbReference type="Proteomes" id="UP000283841"/>
    </source>
</evidence>
<proteinExistence type="predicted"/>
<gene>
    <name evidence="7" type="ORF">C8Q69DRAFT_442748</name>
</gene>
<evidence type="ECO:0000256" key="2">
    <source>
        <dbReference type="ARBA" id="ARBA00023015"/>
    </source>
</evidence>
<dbReference type="EMBL" id="RCNU01000002">
    <property type="protein sequence ID" value="RWQ98596.1"/>
    <property type="molecule type" value="Genomic_DNA"/>
</dbReference>
<dbReference type="InterPro" id="IPR001138">
    <property type="entry name" value="Zn2Cys6_DnaBD"/>
</dbReference>
<dbReference type="RefSeq" id="XP_028488241.1">
    <property type="nucleotide sequence ID" value="XM_028628870.1"/>
</dbReference>
<dbReference type="SUPFAM" id="SSF57701">
    <property type="entry name" value="Zn2/Cys6 DNA-binding domain"/>
    <property type="match status" value="1"/>
</dbReference>
<evidence type="ECO:0000256" key="3">
    <source>
        <dbReference type="ARBA" id="ARBA00023125"/>
    </source>
</evidence>
<protein>
    <submittedName>
        <fullName evidence="7">Fungal-specific transcription factor domain-containing protein</fullName>
    </submittedName>
</protein>
<keyword evidence="4" id="KW-0804">Transcription</keyword>
<sequence>MESPATTPSIQSSSSAGRLPEKEKDAQSDRKTPTKGRKRHRRSGENWTRSGCLTCKKRRKKCDETRPRLGRPCEGYGTIWTEPLNPFTNVFQKQTSRKRRKLSSASAEGHGVVQVEAGSKDVISSPYTPGHVADYAFPTTPGSDVTGSDAGTENGTPYPEIDFILPNLFGPPSHLSSPEMYYLQYHTERGSKLLTNLEMEENPLRAIIIPRALSSPLVMDALCAVSAIHMSNWALHRDAGSQTAAMQYYGRTISRLRKVLSDPDAISSCIVTPEELVLTIAWLCKYEVVRGSVKQWRGHLDALQNVITSCGGFSGLDPELAEFISGLITYMHNMSKVTSRKYNSVMVPYGAHSGARKLDTYLGYTEDLVAICARISNLSFLSSNPHALVLEISAITNALETWTPTSRTYIMPRGITPSILSRLELVALSFRYAAFIYLHSALERMVSQHPHVLSIPTLTNLVPITKVDAIQRCLALIETAPIDDHCEYSAFAFPLFMAGCESEDAAQQAFVLQCLDQLEQNFGIGNVGRAKGLLRRVWGWEVHGDRHEEGMETVRRHWLDILEDAGWELIMA</sequence>
<dbReference type="PANTHER" id="PTHR37534:SF16">
    <property type="entry name" value="ZN(II)2CYS6 TRANSCRIPTION FACTOR (EUROFUNG)-RELATED"/>
    <property type="match status" value="1"/>
</dbReference>
<evidence type="ECO:0000313" key="7">
    <source>
        <dbReference type="EMBL" id="RWQ98596.1"/>
    </source>
</evidence>
<dbReference type="GO" id="GO:0005634">
    <property type="term" value="C:nucleus"/>
    <property type="evidence" value="ECO:0007669"/>
    <property type="project" value="UniProtKB-SubCell"/>
</dbReference>
<evidence type="ECO:0000256" key="6">
    <source>
        <dbReference type="SAM" id="MobiDB-lite"/>
    </source>
</evidence>